<dbReference type="AlphaFoldDB" id="W4UW36"/>
<protein>
    <submittedName>
        <fullName evidence="1">Uncharacterized protein</fullName>
    </submittedName>
</protein>
<proteinExistence type="predicted"/>
<organism evidence="1 2">
    <name type="scientific">Bacteroides reticulotermitis JCM 10512</name>
    <dbReference type="NCBI Taxonomy" id="1445607"/>
    <lineage>
        <taxon>Bacteria</taxon>
        <taxon>Pseudomonadati</taxon>
        <taxon>Bacteroidota</taxon>
        <taxon>Bacteroidia</taxon>
        <taxon>Bacteroidales</taxon>
        <taxon>Bacteroidaceae</taxon>
        <taxon>Bacteroides</taxon>
    </lineage>
</organism>
<name>W4UW36_9BACE</name>
<reference evidence="1 2" key="1">
    <citation type="journal article" date="2014" name="Genome Announc.">
        <title>Draft Genome Sequence of Bacteroides reticulotermitis Strain JCM 10512T, Isolated from the Gut of a Termite.</title>
        <authorList>
            <person name="Yuki M."/>
            <person name="Oshima K."/>
            <person name="Suda W."/>
            <person name="Sakamoto M."/>
            <person name="Iida T."/>
            <person name="Hattori M."/>
            <person name="Ohkuma M."/>
        </authorList>
    </citation>
    <scope>NUCLEOTIDE SEQUENCE [LARGE SCALE GENOMIC DNA]</scope>
    <source>
        <strain evidence="1 2">JCM 10512</strain>
    </source>
</reference>
<evidence type="ECO:0000313" key="2">
    <source>
        <dbReference type="Proteomes" id="UP000019131"/>
    </source>
</evidence>
<keyword evidence="2" id="KW-1185">Reference proteome</keyword>
<dbReference type="Proteomes" id="UP000019131">
    <property type="component" value="Unassembled WGS sequence"/>
</dbReference>
<accession>W4UW36</accession>
<dbReference type="EMBL" id="BAIV01000019">
    <property type="protein sequence ID" value="GAE84729.1"/>
    <property type="molecule type" value="Genomic_DNA"/>
</dbReference>
<gene>
    <name evidence="1" type="ORF">JCM10512_3092</name>
</gene>
<sequence>MFAIVHVIHAFIHAFKFCLISHFRPFFKHLFSCICTEWNSSKESHSKISCHHNTTILYVSTFICFRVRTLCMKTDKRKIYFRENKILFINFICGMSIWSFDDGQCSRYWGGDSSHRPNDIIDGSVGG</sequence>
<evidence type="ECO:0000313" key="1">
    <source>
        <dbReference type="EMBL" id="GAE84729.1"/>
    </source>
</evidence>
<comment type="caution">
    <text evidence="1">The sequence shown here is derived from an EMBL/GenBank/DDBJ whole genome shotgun (WGS) entry which is preliminary data.</text>
</comment>